<evidence type="ECO:0000313" key="4">
    <source>
        <dbReference type="EMBL" id="XBC45384.1"/>
    </source>
</evidence>
<feature type="region of interest" description="Disordered" evidence="1">
    <location>
        <begin position="26"/>
        <end position="87"/>
    </location>
</feature>
<dbReference type="Gene3D" id="3.10.450.40">
    <property type="match status" value="2"/>
</dbReference>
<sequence>MNKLAKFALVSGSALVLAACGNNNQQPQQQQQQQPQQQQQQTAQQNQQQQQPQQQQQNQQNDQNNQQNNNQGSGMNQTQQTTGQQGQGLETMTFNLSLEQAVETFMNNAGQGTLINEIKLEMENGIYVYQINGYNGNQEIETDIDANTGDIVKHETDTDDDIDQQVIELANIITPQEAMDKALQNAGTGFVKEWELDLENGRTVYKVDLEGGAMDQRIDAVSGDIL</sequence>
<accession>A0AB74TN76</accession>
<dbReference type="EMBL" id="CP142433">
    <property type="protein sequence ID" value="XBC45384.1"/>
    <property type="molecule type" value="Genomic_DNA"/>
</dbReference>
<organism evidence="4">
    <name type="scientific">Dolosigranulum savutiense</name>
    <dbReference type="NCBI Taxonomy" id="3110288"/>
    <lineage>
        <taxon>Bacteria</taxon>
        <taxon>Bacillati</taxon>
        <taxon>Bacillota</taxon>
        <taxon>Bacilli</taxon>
        <taxon>Lactobacillales</taxon>
        <taxon>Carnobacteriaceae</taxon>
        <taxon>Dolosigranulum</taxon>
    </lineage>
</organism>
<proteinExistence type="predicted"/>
<keyword evidence="2" id="KW-0732">Signal</keyword>
<evidence type="ECO:0000259" key="3">
    <source>
        <dbReference type="Pfam" id="PF03413"/>
    </source>
</evidence>
<evidence type="ECO:0000256" key="1">
    <source>
        <dbReference type="SAM" id="MobiDB-lite"/>
    </source>
</evidence>
<dbReference type="Pfam" id="PF03413">
    <property type="entry name" value="PepSY"/>
    <property type="match status" value="2"/>
</dbReference>
<dbReference type="InterPro" id="IPR025711">
    <property type="entry name" value="PepSY"/>
</dbReference>
<feature type="domain" description="PepSY" evidence="3">
    <location>
        <begin position="96"/>
        <end position="155"/>
    </location>
</feature>
<dbReference type="PROSITE" id="PS51257">
    <property type="entry name" value="PROKAR_LIPOPROTEIN"/>
    <property type="match status" value="1"/>
</dbReference>
<feature type="domain" description="PepSY" evidence="3">
    <location>
        <begin position="173"/>
        <end position="226"/>
    </location>
</feature>
<feature type="signal peptide" evidence="2">
    <location>
        <begin position="1"/>
        <end position="18"/>
    </location>
</feature>
<evidence type="ECO:0000256" key="2">
    <source>
        <dbReference type="SAM" id="SignalP"/>
    </source>
</evidence>
<dbReference type="SUPFAM" id="SSF81995">
    <property type="entry name" value="beta-sandwich domain of Sec23/24"/>
    <property type="match status" value="1"/>
</dbReference>
<protein>
    <submittedName>
        <fullName evidence="4">PepSY domain-containing protein</fullName>
    </submittedName>
</protein>
<dbReference type="RefSeq" id="WP_347299906.1">
    <property type="nucleotide sequence ID" value="NZ_CP142433.1"/>
</dbReference>
<feature type="chain" id="PRO_5044494651" evidence="2">
    <location>
        <begin position="19"/>
        <end position="226"/>
    </location>
</feature>
<name>A0AB74TN76_9LACT</name>
<dbReference type="AlphaFoldDB" id="A0AB74TN76"/>
<gene>
    <name evidence="4" type="ORF">VUQ08_05705</name>
</gene>
<reference evidence="4" key="1">
    <citation type="submission" date="2023-12" db="EMBL/GenBank/DDBJ databases">
        <title>Dolosigranulum savutii sp. nov. isolated from human upper respiratory samples collected in Botswana.</title>
        <authorList>
            <person name="Kelly M.S."/>
        </authorList>
    </citation>
    <scope>NUCLEOTIDE SEQUENCE</scope>
    <source>
        <strain evidence="4">MSK433</strain>
    </source>
</reference>